<evidence type="ECO:0000313" key="3">
    <source>
        <dbReference type="Proteomes" id="UP000186817"/>
    </source>
</evidence>
<organism evidence="2 3">
    <name type="scientific">Symbiodinium microadriaticum</name>
    <name type="common">Dinoflagellate</name>
    <name type="synonym">Zooxanthella microadriatica</name>
    <dbReference type="NCBI Taxonomy" id="2951"/>
    <lineage>
        <taxon>Eukaryota</taxon>
        <taxon>Sar</taxon>
        <taxon>Alveolata</taxon>
        <taxon>Dinophyceae</taxon>
        <taxon>Suessiales</taxon>
        <taxon>Symbiodiniaceae</taxon>
        <taxon>Symbiodinium</taxon>
    </lineage>
</organism>
<keyword evidence="3" id="KW-1185">Reference proteome</keyword>
<dbReference type="AlphaFoldDB" id="A0A1Q9E567"/>
<reference evidence="2 3" key="1">
    <citation type="submission" date="2016-02" db="EMBL/GenBank/DDBJ databases">
        <title>Genome analysis of coral dinoflagellate symbionts highlights evolutionary adaptations to a symbiotic lifestyle.</title>
        <authorList>
            <person name="Aranda M."/>
            <person name="Li Y."/>
            <person name="Liew Y.J."/>
            <person name="Baumgarten S."/>
            <person name="Simakov O."/>
            <person name="Wilson M."/>
            <person name="Piel J."/>
            <person name="Ashoor H."/>
            <person name="Bougouffa S."/>
            <person name="Bajic V.B."/>
            <person name="Ryu T."/>
            <person name="Ravasi T."/>
            <person name="Bayer T."/>
            <person name="Micklem G."/>
            <person name="Kim H."/>
            <person name="Bhak J."/>
            <person name="Lajeunesse T.C."/>
            <person name="Voolstra C.R."/>
        </authorList>
    </citation>
    <scope>NUCLEOTIDE SEQUENCE [LARGE SCALE GENOMIC DNA]</scope>
    <source>
        <strain evidence="2 3">CCMP2467</strain>
    </source>
</reference>
<feature type="region of interest" description="Disordered" evidence="1">
    <location>
        <begin position="19"/>
        <end position="50"/>
    </location>
</feature>
<protein>
    <submittedName>
        <fullName evidence="2">Uncharacterized protein</fullName>
    </submittedName>
</protein>
<accession>A0A1Q9E567</accession>
<evidence type="ECO:0000256" key="1">
    <source>
        <dbReference type="SAM" id="MobiDB-lite"/>
    </source>
</evidence>
<name>A0A1Q9E567_SYMMI</name>
<dbReference type="Proteomes" id="UP000186817">
    <property type="component" value="Unassembled WGS sequence"/>
</dbReference>
<evidence type="ECO:0000313" key="2">
    <source>
        <dbReference type="EMBL" id="OLQ02555.1"/>
    </source>
</evidence>
<sequence>MLSVLPRLRRRRLLPSLGGTVLKSTMDEDREPRTENSEDQGPGTGPEDWSTEVIAGHKKHFDIVFKTCVHPGAPRVEALPQIHGNPMAPPGSGRPLKDPLKAFVLQTAERLSFEGRARTPGKGPLLQWPVFFLAKWASPMCFAALLAPATLCTLTTWHPLRRLFCCGTALVQTSVICLDALGLPTGDGPAPVAVMTFDFGSERQALVLRFLLAVVCVLPLASGSSNRALRSRSLGVAETTKNTQLMHS</sequence>
<feature type="compositionally biased region" description="Basic and acidic residues" evidence="1">
    <location>
        <begin position="25"/>
        <end position="36"/>
    </location>
</feature>
<proteinExistence type="predicted"/>
<gene>
    <name evidence="2" type="ORF">AK812_SmicGene14553</name>
</gene>
<comment type="caution">
    <text evidence="2">The sequence shown here is derived from an EMBL/GenBank/DDBJ whole genome shotgun (WGS) entry which is preliminary data.</text>
</comment>
<dbReference type="EMBL" id="LSRX01000261">
    <property type="protein sequence ID" value="OLQ02555.1"/>
    <property type="molecule type" value="Genomic_DNA"/>
</dbReference>